<dbReference type="Proteomes" id="UP000233419">
    <property type="component" value="Chromosome"/>
</dbReference>
<dbReference type="OrthoDB" id="9805455at2"/>
<organism evidence="5 6">
    <name type="scientific">Mesoplasma syrphidae</name>
    <dbReference type="NCBI Taxonomy" id="225999"/>
    <lineage>
        <taxon>Bacteria</taxon>
        <taxon>Bacillati</taxon>
        <taxon>Mycoplasmatota</taxon>
        <taxon>Mollicutes</taxon>
        <taxon>Entomoplasmatales</taxon>
        <taxon>Entomoplasmataceae</taxon>
        <taxon>Mesoplasma</taxon>
    </lineage>
</organism>
<dbReference type="NCBIfam" id="NF045760">
    <property type="entry name" value="YtpR"/>
    <property type="match status" value="1"/>
</dbReference>
<proteinExistence type="predicted"/>
<dbReference type="InterPro" id="IPR033714">
    <property type="entry name" value="tRNA_bind_bactPheRS"/>
</dbReference>
<dbReference type="AlphaFoldDB" id="A0A2K9BMU4"/>
<keyword evidence="6" id="KW-1185">Reference proteome</keyword>
<sequence length="202" mass="22744">MQKLKYGIYYNQQFNALMSNFNNDRSITEIVELDNLTVLKHGNEIVAINIFNPDLDIKQGFVSEDKRVYSYVQKVIENLIAVEQDVQFKIGKVLSCELILGTHLNLCQVDLGAETLQIVCGAANVRNDLLVVVATPGSYLPNGLKIGENKLHGFDSYGMLCSARELEIPFGIYNSEGIIELDNKFANKLGESFWGIHYEYNN</sequence>
<dbReference type="EMBL" id="CP025257">
    <property type="protein sequence ID" value="AUF83363.1"/>
    <property type="molecule type" value="Genomic_DNA"/>
</dbReference>
<name>A0A2K9BMU4_9MOLU</name>
<evidence type="ECO:0000256" key="2">
    <source>
        <dbReference type="ARBA" id="ARBA00022884"/>
    </source>
</evidence>
<dbReference type="Pfam" id="PF01588">
    <property type="entry name" value="tRNA_bind"/>
    <property type="match status" value="1"/>
</dbReference>
<dbReference type="KEGG" id="msyr:CXP39_00900"/>
<protein>
    <recommendedName>
        <fullName evidence="4">tRNA-binding domain-containing protein</fullName>
    </recommendedName>
</protein>
<evidence type="ECO:0000256" key="3">
    <source>
        <dbReference type="PROSITE-ProRule" id="PRU00209"/>
    </source>
</evidence>
<dbReference type="Gene3D" id="3.30.1940.10">
    <property type="entry name" value="YtpR-like"/>
    <property type="match status" value="1"/>
</dbReference>
<accession>A0A2K9BMU4</accession>
<evidence type="ECO:0000259" key="4">
    <source>
        <dbReference type="PROSITE" id="PS50886"/>
    </source>
</evidence>
<reference evidence="5 6" key="1">
    <citation type="submission" date="2017-12" db="EMBL/GenBank/DDBJ databases">
        <title>Mesoplasma syrphidae YJS, Complete Genome.</title>
        <authorList>
            <person name="Knight T.F."/>
            <person name="Citino T."/>
            <person name="Rubinstein R."/>
            <person name="Neuschaefer Z."/>
        </authorList>
    </citation>
    <scope>NUCLEOTIDE SEQUENCE [LARGE SCALE GENOMIC DNA]</scope>
    <source>
        <strain evidence="5 6">YJS</strain>
    </source>
</reference>
<dbReference type="InterPro" id="IPR012340">
    <property type="entry name" value="NA-bd_OB-fold"/>
</dbReference>
<keyword evidence="1 3" id="KW-0820">tRNA-binding</keyword>
<evidence type="ECO:0000313" key="6">
    <source>
        <dbReference type="Proteomes" id="UP000233419"/>
    </source>
</evidence>
<dbReference type="InterPro" id="IPR037154">
    <property type="entry name" value="YtpR-like_sf"/>
</dbReference>
<dbReference type="Gene3D" id="2.40.50.140">
    <property type="entry name" value="Nucleic acid-binding proteins"/>
    <property type="match status" value="1"/>
</dbReference>
<dbReference type="PROSITE" id="PS50886">
    <property type="entry name" value="TRBD"/>
    <property type="match status" value="1"/>
</dbReference>
<dbReference type="InterPro" id="IPR002547">
    <property type="entry name" value="tRNA-bd_dom"/>
</dbReference>
<dbReference type="RefSeq" id="WP_027048468.1">
    <property type="nucleotide sequence ID" value="NZ_CP025257.1"/>
</dbReference>
<feature type="domain" description="TRNA-binding" evidence="4">
    <location>
        <begin position="82"/>
        <end position="194"/>
    </location>
</feature>
<gene>
    <name evidence="5" type="ORF">CXP39_00900</name>
</gene>
<dbReference type="SUPFAM" id="SSF50249">
    <property type="entry name" value="Nucleic acid-binding proteins"/>
    <property type="match status" value="1"/>
</dbReference>
<evidence type="ECO:0000256" key="1">
    <source>
        <dbReference type="ARBA" id="ARBA00022555"/>
    </source>
</evidence>
<keyword evidence="2 3" id="KW-0694">RNA-binding</keyword>
<evidence type="ECO:0000313" key="5">
    <source>
        <dbReference type="EMBL" id="AUF83363.1"/>
    </source>
</evidence>
<dbReference type="CDD" id="cd02796">
    <property type="entry name" value="tRNA_bind_bactPheRS"/>
    <property type="match status" value="1"/>
</dbReference>
<dbReference type="GO" id="GO:0000049">
    <property type="term" value="F:tRNA binding"/>
    <property type="evidence" value="ECO:0007669"/>
    <property type="project" value="UniProtKB-UniRule"/>
</dbReference>